<dbReference type="PANTHER" id="PTHR11920">
    <property type="entry name" value="GUANYLYL CYCLASE"/>
    <property type="match status" value="1"/>
</dbReference>
<dbReference type="PROSITE" id="PS50125">
    <property type="entry name" value="GUANYLATE_CYCLASE_2"/>
    <property type="match status" value="1"/>
</dbReference>
<name>A0A915PLH1_9BILA</name>
<dbReference type="EC" id="4.6.1.2" evidence="3 15"/>
<dbReference type="InterPro" id="IPR001054">
    <property type="entry name" value="A/G_cyclase"/>
</dbReference>
<dbReference type="FunFam" id="1.10.510.10:FF:000420">
    <property type="entry name" value="Guanylate cyclase"/>
    <property type="match status" value="1"/>
</dbReference>
<keyword evidence="6" id="KW-0547">Nucleotide-binding</keyword>
<dbReference type="Gene3D" id="1.10.510.10">
    <property type="entry name" value="Transferase(Phosphotransferase) domain 1"/>
    <property type="match status" value="1"/>
</dbReference>
<dbReference type="InterPro" id="IPR029787">
    <property type="entry name" value="Nucleotide_cyclase"/>
</dbReference>
<evidence type="ECO:0000259" key="18">
    <source>
        <dbReference type="PROSITE" id="PS50125"/>
    </source>
</evidence>
<dbReference type="GO" id="GO:0004016">
    <property type="term" value="F:adenylate cyclase activity"/>
    <property type="evidence" value="ECO:0007669"/>
    <property type="project" value="TreeGrafter"/>
</dbReference>
<keyword evidence="11" id="KW-0325">Glycoprotein</keyword>
<dbReference type="GO" id="GO:0035556">
    <property type="term" value="P:intracellular signal transduction"/>
    <property type="evidence" value="ECO:0007669"/>
    <property type="project" value="InterPro"/>
</dbReference>
<dbReference type="PANTHER" id="PTHR11920:SF494">
    <property type="entry name" value="ATRIAL NATRIURETIC PEPTIDE RECEPTOR 2"/>
    <property type="match status" value="1"/>
</dbReference>
<dbReference type="PROSITE" id="PS50011">
    <property type="entry name" value="PROTEIN_KINASE_DOM"/>
    <property type="match status" value="1"/>
</dbReference>
<evidence type="ECO:0000256" key="10">
    <source>
        <dbReference type="ARBA" id="ARBA00023170"/>
    </source>
</evidence>
<accession>A0A915PLH1</accession>
<dbReference type="GO" id="GO:0005886">
    <property type="term" value="C:plasma membrane"/>
    <property type="evidence" value="ECO:0007669"/>
    <property type="project" value="TreeGrafter"/>
</dbReference>
<evidence type="ECO:0000256" key="12">
    <source>
        <dbReference type="ARBA" id="ARBA00023239"/>
    </source>
</evidence>
<evidence type="ECO:0000256" key="5">
    <source>
        <dbReference type="ARBA" id="ARBA00022729"/>
    </source>
</evidence>
<keyword evidence="5" id="KW-0732">Signal</keyword>
<dbReference type="Pfam" id="PF07714">
    <property type="entry name" value="PK_Tyr_Ser-Thr"/>
    <property type="match status" value="1"/>
</dbReference>
<keyword evidence="7" id="KW-1133">Transmembrane helix</keyword>
<dbReference type="GO" id="GO:0007168">
    <property type="term" value="P:receptor guanylyl cyclase signaling pathway"/>
    <property type="evidence" value="ECO:0007669"/>
    <property type="project" value="TreeGrafter"/>
</dbReference>
<dbReference type="SUPFAM" id="SSF55073">
    <property type="entry name" value="Nucleotide cyclase"/>
    <property type="match status" value="1"/>
</dbReference>
<dbReference type="InterPro" id="IPR011009">
    <property type="entry name" value="Kinase-like_dom_sf"/>
</dbReference>
<evidence type="ECO:0000256" key="7">
    <source>
        <dbReference type="ARBA" id="ARBA00022989"/>
    </source>
</evidence>
<reference evidence="20" key="1">
    <citation type="submission" date="2022-11" db="UniProtKB">
        <authorList>
            <consortium name="WormBaseParasite"/>
        </authorList>
    </citation>
    <scope>IDENTIFICATION</scope>
</reference>
<evidence type="ECO:0000313" key="19">
    <source>
        <dbReference type="Proteomes" id="UP000887581"/>
    </source>
</evidence>
<evidence type="ECO:0000259" key="17">
    <source>
        <dbReference type="PROSITE" id="PS50011"/>
    </source>
</evidence>
<dbReference type="Gene3D" id="3.30.70.1230">
    <property type="entry name" value="Nucleotide cyclase"/>
    <property type="match status" value="1"/>
</dbReference>
<evidence type="ECO:0000313" key="20">
    <source>
        <dbReference type="WBParaSite" id="sdigi.contig128.g4919.t1"/>
    </source>
</evidence>
<evidence type="ECO:0000256" key="11">
    <source>
        <dbReference type="ARBA" id="ARBA00023180"/>
    </source>
</evidence>
<comment type="subcellular location">
    <subcellularLocation>
        <location evidence="2">Membrane</location>
        <topology evidence="2">Single-pass type I membrane protein</topology>
    </subcellularLocation>
</comment>
<feature type="domain" description="Guanylate cyclase" evidence="18">
    <location>
        <begin position="491"/>
        <end position="620"/>
    </location>
</feature>
<dbReference type="GO" id="GO:0005525">
    <property type="term" value="F:GTP binding"/>
    <property type="evidence" value="ECO:0007669"/>
    <property type="project" value="UniProtKB-KW"/>
</dbReference>
<keyword evidence="10" id="KW-0675">Receptor</keyword>
<dbReference type="FunFam" id="3.30.70.1230:FF:000004">
    <property type="entry name" value="Guanylate cyclase"/>
    <property type="match status" value="1"/>
</dbReference>
<keyword evidence="13 15" id="KW-0141">cGMP biosynthesis</keyword>
<keyword evidence="9" id="KW-0472">Membrane</keyword>
<dbReference type="SMART" id="SM00044">
    <property type="entry name" value="CYCc"/>
    <property type="match status" value="1"/>
</dbReference>
<dbReference type="PROSITE" id="PS00452">
    <property type="entry name" value="GUANYLATE_CYCLASE_1"/>
    <property type="match status" value="1"/>
</dbReference>
<comment type="catalytic activity">
    <reaction evidence="1 15">
        <text>GTP = 3',5'-cyclic GMP + diphosphate</text>
        <dbReference type="Rhea" id="RHEA:13665"/>
        <dbReference type="ChEBI" id="CHEBI:33019"/>
        <dbReference type="ChEBI" id="CHEBI:37565"/>
        <dbReference type="ChEBI" id="CHEBI:57746"/>
        <dbReference type="EC" id="4.6.1.2"/>
    </reaction>
</comment>
<dbReference type="InterPro" id="IPR000719">
    <property type="entry name" value="Prot_kinase_dom"/>
</dbReference>
<evidence type="ECO:0000256" key="8">
    <source>
        <dbReference type="ARBA" id="ARBA00023134"/>
    </source>
</evidence>
<evidence type="ECO:0000256" key="13">
    <source>
        <dbReference type="ARBA" id="ARBA00023293"/>
    </source>
</evidence>
<dbReference type="Proteomes" id="UP000887581">
    <property type="component" value="Unplaced"/>
</dbReference>
<dbReference type="InterPro" id="IPR050401">
    <property type="entry name" value="Cyclic_nucleotide_synthase"/>
</dbReference>
<dbReference type="GO" id="GO:0004672">
    <property type="term" value="F:protein kinase activity"/>
    <property type="evidence" value="ECO:0007669"/>
    <property type="project" value="InterPro"/>
</dbReference>
<comment type="similarity">
    <text evidence="14">Belongs to the adenylyl cyclase class-4/guanylyl cyclase family.</text>
</comment>
<dbReference type="InterPro" id="IPR018297">
    <property type="entry name" value="A/G_cyclase_CS"/>
</dbReference>
<evidence type="ECO:0000256" key="4">
    <source>
        <dbReference type="ARBA" id="ARBA00022692"/>
    </source>
</evidence>
<dbReference type="InterPro" id="IPR001245">
    <property type="entry name" value="Ser-Thr/Tyr_kinase_cat_dom"/>
</dbReference>
<feature type="domain" description="Protein kinase" evidence="17">
    <location>
        <begin position="115"/>
        <end position="418"/>
    </location>
</feature>
<dbReference type="GO" id="GO:0004383">
    <property type="term" value="F:guanylate cyclase activity"/>
    <property type="evidence" value="ECO:0007669"/>
    <property type="project" value="UniProtKB-EC"/>
</dbReference>
<evidence type="ECO:0000256" key="2">
    <source>
        <dbReference type="ARBA" id="ARBA00004479"/>
    </source>
</evidence>
<keyword evidence="4" id="KW-0812">Transmembrane</keyword>
<sequence length="681" mass="77077">MPARSTGSNATRKFSALIDRKLSLFTRKKNSSHDSAHVVQNHISKDFDHKMDAFSRCGHYATISEGVEIKNRDTESGPVPSPLSSISNSKKKSHAEEDFDLHAKKSLSLRYRKLSFAGLSIGSGGSVETIQMQNNAQIYTKTANYKGTIVAVKNLNIDPKKYPKLDLTRSMLMEFKRIKDLQHDHITRFTGACVDCPHYCLVQEYCPKGSLEDILENEKIELDKMMKYSLLHDLVKARFSLSFCILGMYFLHNTFVGSHGKLKSSNCVVDSRFVLKVTDFGFHELHAMEDENTEEIGEHAFYKKKLWTAPEIMRNPNAYPPNGTKAGDAYSFAIILHEMLFRKGAFYMADEPSPKEICERIQRVPAFDEELCRPEIPESALIDDQIEPNLINLMASCWAEEFQERPDFAVIRKVVRSLNKSNETSNVVDNLLKRMEQYANNLEGLVEERTQEYLAEKQKVEDLLHQLLPRSVADQLISGRAVQAEAFESVTIYFSDIVGFTALSSMSTPMQVVTLLNDLYMAFDGVVDNFKVYKVETIGDAYMVVSGLPERHNHHASQIAQMSLALLHKVKNFVIRHRPNEQLKLRIGIHSGPVVAGVVGCKMPRYCLFGDTVNTSSRMESTGLPLRIHVSSHTKTILDKDPGFSLVLRGEVEMKGKGKQITYWLKGYNDIHIPDFGPEFE</sequence>
<dbReference type="GO" id="GO:0005524">
    <property type="term" value="F:ATP binding"/>
    <property type="evidence" value="ECO:0007669"/>
    <property type="project" value="InterPro"/>
</dbReference>
<evidence type="ECO:0000256" key="14">
    <source>
        <dbReference type="RuleBase" id="RU000405"/>
    </source>
</evidence>
<evidence type="ECO:0000256" key="9">
    <source>
        <dbReference type="ARBA" id="ARBA00023136"/>
    </source>
</evidence>
<dbReference type="WBParaSite" id="sdigi.contig128.g4919.t1">
    <property type="protein sequence ID" value="sdigi.contig128.g4919.t1"/>
    <property type="gene ID" value="sdigi.contig128.g4919"/>
</dbReference>
<organism evidence="19 20">
    <name type="scientific">Setaria digitata</name>
    <dbReference type="NCBI Taxonomy" id="48799"/>
    <lineage>
        <taxon>Eukaryota</taxon>
        <taxon>Metazoa</taxon>
        <taxon>Ecdysozoa</taxon>
        <taxon>Nematoda</taxon>
        <taxon>Chromadorea</taxon>
        <taxon>Rhabditida</taxon>
        <taxon>Spirurina</taxon>
        <taxon>Spiruromorpha</taxon>
        <taxon>Filarioidea</taxon>
        <taxon>Setariidae</taxon>
        <taxon>Setaria</taxon>
    </lineage>
</organism>
<dbReference type="CDD" id="cd07302">
    <property type="entry name" value="CHD"/>
    <property type="match status" value="1"/>
</dbReference>
<evidence type="ECO:0000256" key="16">
    <source>
        <dbReference type="SAM" id="MobiDB-lite"/>
    </source>
</evidence>
<keyword evidence="8" id="KW-0342">GTP-binding</keyword>
<protein>
    <recommendedName>
        <fullName evidence="3 15">Guanylate cyclase</fullName>
        <ecNumber evidence="3 15">4.6.1.2</ecNumber>
    </recommendedName>
</protein>
<evidence type="ECO:0000256" key="3">
    <source>
        <dbReference type="ARBA" id="ARBA00012202"/>
    </source>
</evidence>
<dbReference type="SUPFAM" id="SSF56112">
    <property type="entry name" value="Protein kinase-like (PK-like)"/>
    <property type="match status" value="1"/>
</dbReference>
<evidence type="ECO:0000256" key="6">
    <source>
        <dbReference type="ARBA" id="ARBA00022741"/>
    </source>
</evidence>
<dbReference type="AlphaFoldDB" id="A0A915PLH1"/>
<dbReference type="GO" id="GO:0001653">
    <property type="term" value="F:peptide receptor activity"/>
    <property type="evidence" value="ECO:0007669"/>
    <property type="project" value="TreeGrafter"/>
</dbReference>
<keyword evidence="19" id="KW-1185">Reference proteome</keyword>
<keyword evidence="12 14" id="KW-0456">Lyase</keyword>
<proteinExistence type="inferred from homology"/>
<dbReference type="Pfam" id="PF00211">
    <property type="entry name" value="Guanylate_cyc"/>
    <property type="match status" value="1"/>
</dbReference>
<evidence type="ECO:0000256" key="1">
    <source>
        <dbReference type="ARBA" id="ARBA00001436"/>
    </source>
</evidence>
<evidence type="ECO:0000256" key="15">
    <source>
        <dbReference type="RuleBase" id="RU003431"/>
    </source>
</evidence>
<feature type="region of interest" description="Disordered" evidence="16">
    <location>
        <begin position="68"/>
        <end position="97"/>
    </location>
</feature>